<accession>A0A811L8E8</accession>
<feature type="transmembrane region" description="Helical" evidence="1">
    <location>
        <begin position="101"/>
        <end position="122"/>
    </location>
</feature>
<dbReference type="Proteomes" id="UP000614601">
    <property type="component" value="Unassembled WGS sequence"/>
</dbReference>
<dbReference type="Proteomes" id="UP000783686">
    <property type="component" value="Unassembled WGS sequence"/>
</dbReference>
<dbReference type="EMBL" id="CAJFDH010000005">
    <property type="protein sequence ID" value="CAD5223568.1"/>
    <property type="molecule type" value="Genomic_DNA"/>
</dbReference>
<feature type="transmembrane region" description="Helical" evidence="1">
    <location>
        <begin position="6"/>
        <end position="32"/>
    </location>
</feature>
<proteinExistence type="predicted"/>
<organism evidence="2 3">
    <name type="scientific">Bursaphelenchus okinawaensis</name>
    <dbReference type="NCBI Taxonomy" id="465554"/>
    <lineage>
        <taxon>Eukaryota</taxon>
        <taxon>Metazoa</taxon>
        <taxon>Ecdysozoa</taxon>
        <taxon>Nematoda</taxon>
        <taxon>Chromadorea</taxon>
        <taxon>Rhabditida</taxon>
        <taxon>Tylenchina</taxon>
        <taxon>Tylenchomorpha</taxon>
        <taxon>Aphelenchoidea</taxon>
        <taxon>Aphelenchoididae</taxon>
        <taxon>Bursaphelenchus</taxon>
    </lineage>
</organism>
<name>A0A811L8E8_9BILA</name>
<dbReference type="EMBL" id="CAJFCW020000005">
    <property type="protein sequence ID" value="CAG9118224.1"/>
    <property type="molecule type" value="Genomic_DNA"/>
</dbReference>
<dbReference type="AlphaFoldDB" id="A0A811L8E8"/>
<keyword evidence="3" id="KW-1185">Reference proteome</keyword>
<reference evidence="2" key="1">
    <citation type="submission" date="2020-09" db="EMBL/GenBank/DDBJ databases">
        <authorList>
            <person name="Kikuchi T."/>
        </authorList>
    </citation>
    <scope>NUCLEOTIDE SEQUENCE</scope>
    <source>
        <strain evidence="2">SH1</strain>
    </source>
</reference>
<evidence type="ECO:0000256" key="1">
    <source>
        <dbReference type="SAM" id="Phobius"/>
    </source>
</evidence>
<evidence type="ECO:0000313" key="2">
    <source>
        <dbReference type="EMBL" id="CAD5223568.1"/>
    </source>
</evidence>
<keyword evidence="1" id="KW-0812">Transmembrane</keyword>
<dbReference type="OrthoDB" id="10624855at2759"/>
<gene>
    <name evidence="2" type="ORF">BOKJ2_LOCUS10338</name>
</gene>
<comment type="caution">
    <text evidence="2">The sequence shown here is derived from an EMBL/GenBank/DDBJ whole genome shotgun (WGS) entry which is preliminary data.</text>
</comment>
<protein>
    <submittedName>
        <fullName evidence="2">Uncharacterized protein</fullName>
    </submittedName>
</protein>
<feature type="transmembrane region" description="Helical" evidence="1">
    <location>
        <begin position="134"/>
        <end position="153"/>
    </location>
</feature>
<sequence>MATILALVAVFKYCVVFVLPTFTTFNLLSLVLNNHENVKDSAMDKLFTQYTNLHFCVCASFVAILSYMAFKTVDYCIPQAHEEVNCYKIGSSSKYQTTFNLLLHIELFYFGISFGFLFLFVTFGQNVYGNTPHYLLFFALFTVVNLLLIILLYELEITKSYNFIIYLDFLLIFNNFLSNSGFRGITASLNDCQAISSPLHNFPTPTPPEIDRATCLKSCFINNFLSPLECLTDDGWAAVLHLPAST</sequence>
<evidence type="ECO:0000313" key="3">
    <source>
        <dbReference type="Proteomes" id="UP000614601"/>
    </source>
</evidence>
<keyword evidence="1" id="KW-1133">Transmembrane helix</keyword>
<feature type="transmembrane region" description="Helical" evidence="1">
    <location>
        <begin position="53"/>
        <end position="70"/>
    </location>
</feature>
<keyword evidence="1" id="KW-0472">Membrane</keyword>